<dbReference type="InterPro" id="IPR012349">
    <property type="entry name" value="Split_barrel_FMN-bd"/>
</dbReference>
<evidence type="ECO:0000313" key="7">
    <source>
        <dbReference type="EMBL" id="MFD2589503.1"/>
    </source>
</evidence>
<dbReference type="RefSeq" id="WP_378258109.1">
    <property type="nucleotide sequence ID" value="NZ_JBHSJV010000001.1"/>
</dbReference>
<gene>
    <name evidence="7" type="primary">pdxH</name>
    <name evidence="7" type="ORF">ACFSTE_01580</name>
</gene>
<keyword evidence="8" id="KW-1185">Reference proteome</keyword>
<organism evidence="7 8">
    <name type="scientific">Aquimarina hainanensis</name>
    <dbReference type="NCBI Taxonomy" id="1578017"/>
    <lineage>
        <taxon>Bacteria</taxon>
        <taxon>Pseudomonadati</taxon>
        <taxon>Bacteroidota</taxon>
        <taxon>Flavobacteriia</taxon>
        <taxon>Flavobacteriales</taxon>
        <taxon>Flavobacteriaceae</taxon>
        <taxon>Aquimarina</taxon>
    </lineage>
</organism>
<keyword evidence="4 7" id="KW-0560">Oxidoreductase</keyword>
<protein>
    <recommendedName>
        <fullName evidence="5">Pyridoxamine 5'-phosphate oxidase</fullName>
        <ecNumber evidence="5">1.4.3.5</ecNumber>
    </recommendedName>
</protein>
<evidence type="ECO:0000256" key="2">
    <source>
        <dbReference type="ARBA" id="ARBA00022630"/>
    </source>
</evidence>
<dbReference type="EC" id="1.4.3.5" evidence="5"/>
<reference evidence="8" key="1">
    <citation type="journal article" date="2019" name="Int. J. Syst. Evol. Microbiol.">
        <title>The Global Catalogue of Microorganisms (GCM) 10K type strain sequencing project: providing services to taxonomists for standard genome sequencing and annotation.</title>
        <authorList>
            <consortium name="The Broad Institute Genomics Platform"/>
            <consortium name="The Broad Institute Genome Sequencing Center for Infectious Disease"/>
            <person name="Wu L."/>
            <person name="Ma J."/>
        </authorList>
    </citation>
    <scope>NUCLEOTIDE SEQUENCE [LARGE SCALE GENOMIC DNA]</scope>
    <source>
        <strain evidence="8">KCTC 42423</strain>
    </source>
</reference>
<dbReference type="PANTHER" id="PTHR10851">
    <property type="entry name" value="PYRIDOXINE-5-PHOSPHATE OXIDASE"/>
    <property type="match status" value="1"/>
</dbReference>
<dbReference type="GO" id="GO:0004733">
    <property type="term" value="F:pyridoxamine phosphate oxidase activity"/>
    <property type="evidence" value="ECO:0007669"/>
    <property type="project" value="UniProtKB-EC"/>
</dbReference>
<dbReference type="SUPFAM" id="SSF50475">
    <property type="entry name" value="FMN-binding split barrel"/>
    <property type="match status" value="1"/>
</dbReference>
<evidence type="ECO:0000313" key="8">
    <source>
        <dbReference type="Proteomes" id="UP001597459"/>
    </source>
</evidence>
<dbReference type="PANTHER" id="PTHR10851:SF0">
    <property type="entry name" value="PYRIDOXINE-5'-PHOSPHATE OXIDASE"/>
    <property type="match status" value="1"/>
</dbReference>
<dbReference type="Proteomes" id="UP001597459">
    <property type="component" value="Unassembled WGS sequence"/>
</dbReference>
<evidence type="ECO:0000256" key="5">
    <source>
        <dbReference type="NCBIfam" id="TIGR00558"/>
    </source>
</evidence>
<dbReference type="Pfam" id="PF01243">
    <property type="entry name" value="PNPOx_N"/>
    <property type="match status" value="1"/>
</dbReference>
<sequence length="197" mass="23173">MKEESHNPIAHFQQWFYEVEKAHPEDEVNIMSLSTIGNDGFPKNRIVLLKRFTWEGFYFFTNYNSEKGIAIRNNPLVSLSFFWKKAAREVHIYGKATKIPVNLSQGYFDSRPRGSQLSTWASMQGSKIASRKQLNEQLAHYDSLFRNKEIPMPAYWGGYLVSPKTITFIDHKKNDKNHHLTYCLQKNYHWIKQTHSK</sequence>
<dbReference type="NCBIfam" id="NF004231">
    <property type="entry name" value="PRK05679.1"/>
    <property type="match status" value="1"/>
</dbReference>
<comment type="caution">
    <text evidence="7">The sequence shown here is derived from an EMBL/GenBank/DDBJ whole genome shotgun (WGS) entry which is preliminary data.</text>
</comment>
<dbReference type="InterPro" id="IPR011576">
    <property type="entry name" value="Pyridox_Oxase_N"/>
</dbReference>
<dbReference type="Gene3D" id="2.30.110.10">
    <property type="entry name" value="Electron Transport, Fmn-binding Protein, Chain A"/>
    <property type="match status" value="1"/>
</dbReference>
<proteinExistence type="predicted"/>
<accession>A0ABW5N4G8</accession>
<evidence type="ECO:0000256" key="1">
    <source>
        <dbReference type="ARBA" id="ARBA00001917"/>
    </source>
</evidence>
<dbReference type="EMBL" id="JBHULX010000001">
    <property type="protein sequence ID" value="MFD2589503.1"/>
    <property type="molecule type" value="Genomic_DNA"/>
</dbReference>
<dbReference type="InterPro" id="IPR000659">
    <property type="entry name" value="Pyridox_Oxase"/>
</dbReference>
<evidence type="ECO:0000256" key="4">
    <source>
        <dbReference type="ARBA" id="ARBA00023002"/>
    </source>
</evidence>
<name>A0ABW5N4G8_9FLAO</name>
<evidence type="ECO:0000259" key="6">
    <source>
        <dbReference type="Pfam" id="PF01243"/>
    </source>
</evidence>
<dbReference type="NCBIfam" id="TIGR00558">
    <property type="entry name" value="pdxH"/>
    <property type="match status" value="1"/>
</dbReference>
<comment type="cofactor">
    <cofactor evidence="1">
        <name>FMN</name>
        <dbReference type="ChEBI" id="CHEBI:58210"/>
    </cofactor>
</comment>
<dbReference type="PIRSF" id="PIRSF000190">
    <property type="entry name" value="Pyd_amn-ph_oxd"/>
    <property type="match status" value="1"/>
</dbReference>
<feature type="domain" description="Pyridoxamine 5'-phosphate oxidase N-terminal" evidence="6">
    <location>
        <begin position="27"/>
        <end position="132"/>
    </location>
</feature>
<evidence type="ECO:0000256" key="3">
    <source>
        <dbReference type="ARBA" id="ARBA00022643"/>
    </source>
</evidence>
<keyword evidence="3" id="KW-0288">FMN</keyword>
<keyword evidence="2" id="KW-0285">Flavoprotein</keyword>